<dbReference type="Pfam" id="PF23598">
    <property type="entry name" value="LRR_14"/>
    <property type="match status" value="1"/>
</dbReference>
<dbReference type="PANTHER" id="PTHR23155">
    <property type="entry name" value="DISEASE RESISTANCE PROTEIN RP"/>
    <property type="match status" value="1"/>
</dbReference>
<feature type="domain" description="Disease resistance R13L4/SHOC-2-like LRR" evidence="8">
    <location>
        <begin position="563"/>
        <end position="894"/>
    </location>
</feature>
<dbReference type="FunFam" id="3.40.50.300:FF:001091">
    <property type="entry name" value="Probable disease resistance protein At1g61300"/>
    <property type="match status" value="1"/>
</dbReference>
<evidence type="ECO:0000256" key="1">
    <source>
        <dbReference type="ARBA" id="ARBA00022614"/>
    </source>
</evidence>
<keyword evidence="2" id="KW-0677">Repeat</keyword>
<dbReference type="Gene3D" id="1.20.5.4130">
    <property type="match status" value="1"/>
</dbReference>
<dbReference type="Pfam" id="PF18052">
    <property type="entry name" value="Rx_N"/>
    <property type="match status" value="1"/>
</dbReference>
<dbReference type="Gene3D" id="1.10.10.10">
    <property type="entry name" value="Winged helix-like DNA-binding domain superfamily/Winged helix DNA-binding domain"/>
    <property type="match status" value="1"/>
</dbReference>
<dbReference type="Gene3D" id="1.10.8.430">
    <property type="entry name" value="Helical domain of apoptotic protease-activating factors"/>
    <property type="match status" value="1"/>
</dbReference>
<organism evidence="9 10">
    <name type="scientific">Jatropha curcas</name>
    <name type="common">Barbados nut</name>
    <dbReference type="NCBI Taxonomy" id="180498"/>
    <lineage>
        <taxon>Eukaryota</taxon>
        <taxon>Viridiplantae</taxon>
        <taxon>Streptophyta</taxon>
        <taxon>Embryophyta</taxon>
        <taxon>Tracheophyta</taxon>
        <taxon>Spermatophyta</taxon>
        <taxon>Magnoliopsida</taxon>
        <taxon>eudicotyledons</taxon>
        <taxon>Gunneridae</taxon>
        <taxon>Pentapetalae</taxon>
        <taxon>rosids</taxon>
        <taxon>fabids</taxon>
        <taxon>Malpighiales</taxon>
        <taxon>Euphorbiaceae</taxon>
        <taxon>Crotonoideae</taxon>
        <taxon>Jatropheae</taxon>
        <taxon>Jatropha</taxon>
    </lineage>
</organism>
<keyword evidence="10" id="KW-1185">Reference proteome</keyword>
<evidence type="ECO:0000313" key="10">
    <source>
        <dbReference type="Proteomes" id="UP000027138"/>
    </source>
</evidence>
<evidence type="ECO:0000259" key="5">
    <source>
        <dbReference type="Pfam" id="PF00931"/>
    </source>
</evidence>
<keyword evidence="3" id="KW-0547">Nucleotide-binding</keyword>
<evidence type="ECO:0008006" key="11">
    <source>
        <dbReference type="Google" id="ProtNLM"/>
    </source>
</evidence>
<dbReference type="GO" id="GO:0098542">
    <property type="term" value="P:defense response to other organism"/>
    <property type="evidence" value="ECO:0007669"/>
    <property type="project" value="TreeGrafter"/>
</dbReference>
<name>A0A067KAZ8_JATCU</name>
<dbReference type="InterPro" id="IPR002182">
    <property type="entry name" value="NB-ARC"/>
</dbReference>
<keyword evidence="1" id="KW-0433">Leucine-rich repeat</keyword>
<dbReference type="GO" id="GO:0043531">
    <property type="term" value="F:ADP binding"/>
    <property type="evidence" value="ECO:0007669"/>
    <property type="project" value="InterPro"/>
</dbReference>
<dbReference type="InterPro" id="IPR044974">
    <property type="entry name" value="Disease_R_plants"/>
</dbReference>
<dbReference type="Pfam" id="PF23559">
    <property type="entry name" value="WHD_DRP"/>
    <property type="match status" value="1"/>
</dbReference>
<dbReference type="FunFam" id="1.10.10.10:FF:000322">
    <property type="entry name" value="Probable disease resistance protein At1g63360"/>
    <property type="match status" value="1"/>
</dbReference>
<feature type="domain" description="NB-ARC" evidence="5">
    <location>
        <begin position="184"/>
        <end position="363"/>
    </location>
</feature>
<dbReference type="PRINTS" id="PR00364">
    <property type="entry name" value="DISEASERSIST"/>
</dbReference>
<dbReference type="InterPro" id="IPR041118">
    <property type="entry name" value="Rx_N"/>
</dbReference>
<dbReference type="OrthoDB" id="690341at2759"/>
<reference evidence="9 10" key="1">
    <citation type="journal article" date="2014" name="PLoS ONE">
        <title>Global Analysis of Gene Expression Profiles in Physic Nut (Jatropha curcas L.) Seedlings Exposed to Salt Stress.</title>
        <authorList>
            <person name="Zhang L."/>
            <person name="Zhang C."/>
            <person name="Wu P."/>
            <person name="Chen Y."/>
            <person name="Li M."/>
            <person name="Jiang H."/>
            <person name="Wu G."/>
        </authorList>
    </citation>
    <scope>NUCLEOTIDE SEQUENCE [LARGE SCALE GENOMIC DNA]</scope>
    <source>
        <strain evidence="10">cv. GZQX0401</strain>
        <tissue evidence="9">Young leaves</tissue>
    </source>
</reference>
<keyword evidence="4" id="KW-0611">Plant defense</keyword>
<dbReference type="EMBL" id="KK914540">
    <property type="protein sequence ID" value="KDP33396.1"/>
    <property type="molecule type" value="Genomic_DNA"/>
</dbReference>
<evidence type="ECO:0000259" key="6">
    <source>
        <dbReference type="Pfam" id="PF18052"/>
    </source>
</evidence>
<dbReference type="SUPFAM" id="SSF52058">
    <property type="entry name" value="L domain-like"/>
    <property type="match status" value="1"/>
</dbReference>
<dbReference type="STRING" id="180498.A0A067KAZ8"/>
<dbReference type="InterPro" id="IPR036388">
    <property type="entry name" value="WH-like_DNA-bd_sf"/>
</dbReference>
<feature type="domain" description="Disease resistance N-terminal" evidence="6">
    <location>
        <begin position="22"/>
        <end position="105"/>
    </location>
</feature>
<dbReference type="InterPro" id="IPR032675">
    <property type="entry name" value="LRR_dom_sf"/>
</dbReference>
<evidence type="ECO:0000259" key="8">
    <source>
        <dbReference type="Pfam" id="PF23598"/>
    </source>
</evidence>
<dbReference type="Pfam" id="PF00931">
    <property type="entry name" value="NB-ARC"/>
    <property type="match status" value="1"/>
</dbReference>
<dbReference type="Proteomes" id="UP000027138">
    <property type="component" value="Unassembled WGS sequence"/>
</dbReference>
<gene>
    <name evidence="9" type="ORF">JCGZ_12852</name>
</gene>
<dbReference type="InterPro" id="IPR027417">
    <property type="entry name" value="P-loop_NTPase"/>
</dbReference>
<evidence type="ECO:0000256" key="3">
    <source>
        <dbReference type="ARBA" id="ARBA00022741"/>
    </source>
</evidence>
<dbReference type="InterPro" id="IPR038005">
    <property type="entry name" value="RX-like_CC"/>
</dbReference>
<evidence type="ECO:0000259" key="7">
    <source>
        <dbReference type="Pfam" id="PF23559"/>
    </source>
</evidence>
<dbReference type="SMART" id="SM00369">
    <property type="entry name" value="LRR_TYP"/>
    <property type="match status" value="2"/>
</dbReference>
<dbReference type="InterPro" id="IPR003591">
    <property type="entry name" value="Leu-rich_rpt_typical-subtyp"/>
</dbReference>
<dbReference type="AlphaFoldDB" id="A0A067KAZ8"/>
<dbReference type="PANTHER" id="PTHR23155:SF1205">
    <property type="entry name" value="DISEASE RESISTANCE PROTEIN RPM1"/>
    <property type="match status" value="1"/>
</dbReference>
<feature type="domain" description="Disease resistance protein winged helix" evidence="7">
    <location>
        <begin position="448"/>
        <end position="519"/>
    </location>
</feature>
<dbReference type="InterPro" id="IPR058922">
    <property type="entry name" value="WHD_DRP"/>
</dbReference>
<dbReference type="InterPro" id="IPR055414">
    <property type="entry name" value="LRR_R13L4/SHOC2-like"/>
</dbReference>
<accession>A0A067KAZ8</accession>
<dbReference type="CDD" id="cd14798">
    <property type="entry name" value="RX-CC_like"/>
    <property type="match status" value="1"/>
</dbReference>
<dbReference type="InterPro" id="IPR042197">
    <property type="entry name" value="Apaf_helical"/>
</dbReference>
<sequence length="950" mass="109238">MSQTISNEAIRKVRGQMAEGGVTFLLDKLSSLLHDEIKPLRGVREELDYIRCELERIQAFLRAADVIESSNPVLKNKWFRQLRDVIYDIEDILDKFTIQLRHDHENKFYSPLHKIISYLKDIKVRHQFISEVRDIKSRISIVFERYQSFDQRNSTLARGAADNTCFTYRGDALLLEESELVGVDKHKSQLIGWLVKDGPRLKVVSVVGMGGLGKTTIIKRVYDDGEVKKHFDSRAWINVSQSFKIDEMLKDMIYQLFDGVNKQAPQGMETMNSHRLKITIKEFLQQSRYLLVLDDIWGRDAWDAIKHAFPNNNQGSRVLLTTRNAEVASATCIESKGNIYVLEPLSDKESWTLFCKKTFRQNLSPPHLEVLSRQIVQRCSGLPLAIVAMSGILATKDWSRIDEWEKLASNLWAEIGGTDIQQSMAKILLLGYNDLPYYLKSCFLYLSIFPEDHSIECMRLIHLWIAEGFVKKVAGKTLEEVAEAYLNELLTRSLIQVAQTTSDGRIHSCRIHGLVREIILLKSRDQNLMTVTSEQNDMWPERIRCLSIHNTMKHAKVGNSLTKLRSLLIFGVEDSLSATSMPLLFSGDLKLLTVLDLRGTLLEVVPDGLFKMIHLRYLSLRDTKVKSLPSSIGKLRNLETLDLKRTGVAELPPEISKLQQLRHLLVYRYETEPYMPYHYLNGFKAPLRIGELQSLQKLCFVESNDSNGILGELARLQQLKRLGITKLKKEDGEALCSSIETLRNLRSLNVHSVEEEEIIDMQYLSSPPKFLQRLYLHGRLEELPSWISSLHSLVKLYLRWSHLRDGLCESLGDLPNLVELQLRQAFKGQTLSFKAGTFQKLKILFLDELEELRWLEMEKGAMPILGELTISRSQFLEEVPSGIQHLKDLKTIKFFDMPDELNKMIMAKRQDTDSWNLSHVPQIYFIKWKKSCWERTILSIGSASNKTASK</sequence>
<dbReference type="Gene3D" id="3.40.50.300">
    <property type="entry name" value="P-loop containing nucleotide triphosphate hydrolases"/>
    <property type="match status" value="1"/>
</dbReference>
<dbReference type="SUPFAM" id="SSF52540">
    <property type="entry name" value="P-loop containing nucleoside triphosphate hydrolases"/>
    <property type="match status" value="1"/>
</dbReference>
<evidence type="ECO:0000256" key="2">
    <source>
        <dbReference type="ARBA" id="ARBA00022737"/>
    </source>
</evidence>
<dbReference type="Gene3D" id="3.80.10.10">
    <property type="entry name" value="Ribonuclease Inhibitor"/>
    <property type="match status" value="1"/>
</dbReference>
<evidence type="ECO:0000313" key="9">
    <source>
        <dbReference type="EMBL" id="KDP33396.1"/>
    </source>
</evidence>
<evidence type="ECO:0000256" key="4">
    <source>
        <dbReference type="ARBA" id="ARBA00022821"/>
    </source>
</evidence>
<protein>
    <recommendedName>
        <fullName evidence="11">Disease resistance protein RPM1-like</fullName>
    </recommendedName>
</protein>
<proteinExistence type="predicted"/>